<name>A0AAE3W7F4_9ACTN</name>
<dbReference type="EMBL" id="JAUSUZ010000001">
    <property type="protein sequence ID" value="MDQ0370901.1"/>
    <property type="molecule type" value="Genomic_DNA"/>
</dbReference>
<gene>
    <name evidence="2" type="ORF">J2S42_007570</name>
</gene>
<reference evidence="2 3" key="1">
    <citation type="submission" date="2023-07" db="EMBL/GenBank/DDBJ databases">
        <title>Sequencing the genomes of 1000 actinobacteria strains.</title>
        <authorList>
            <person name="Klenk H.-P."/>
        </authorList>
    </citation>
    <scope>NUCLEOTIDE SEQUENCE [LARGE SCALE GENOMIC DNA]</scope>
    <source>
        <strain evidence="2 3">DSM 44709</strain>
    </source>
</reference>
<dbReference type="Proteomes" id="UP001240236">
    <property type="component" value="Unassembled WGS sequence"/>
</dbReference>
<accession>A0AAE3W7F4</accession>
<feature type="region of interest" description="Disordered" evidence="1">
    <location>
        <begin position="1"/>
        <end position="41"/>
    </location>
</feature>
<proteinExistence type="predicted"/>
<organism evidence="2 3">
    <name type="scientific">Catenuloplanes indicus</name>
    <dbReference type="NCBI Taxonomy" id="137267"/>
    <lineage>
        <taxon>Bacteria</taxon>
        <taxon>Bacillati</taxon>
        <taxon>Actinomycetota</taxon>
        <taxon>Actinomycetes</taxon>
        <taxon>Micromonosporales</taxon>
        <taxon>Micromonosporaceae</taxon>
        <taxon>Catenuloplanes</taxon>
    </lineage>
</organism>
<dbReference type="RefSeq" id="WP_307247242.1">
    <property type="nucleotide sequence ID" value="NZ_JAUSUZ010000001.1"/>
</dbReference>
<protein>
    <submittedName>
        <fullName evidence="2">Uncharacterized protein</fullName>
    </submittedName>
</protein>
<sequence>MAKTHISGASDSRDDGHTMSQPGPPRTAGVWAGPDGAHPPA</sequence>
<evidence type="ECO:0000256" key="1">
    <source>
        <dbReference type="SAM" id="MobiDB-lite"/>
    </source>
</evidence>
<comment type="caution">
    <text evidence="2">The sequence shown here is derived from an EMBL/GenBank/DDBJ whole genome shotgun (WGS) entry which is preliminary data.</text>
</comment>
<keyword evidence="3" id="KW-1185">Reference proteome</keyword>
<evidence type="ECO:0000313" key="3">
    <source>
        <dbReference type="Proteomes" id="UP001240236"/>
    </source>
</evidence>
<evidence type="ECO:0000313" key="2">
    <source>
        <dbReference type="EMBL" id="MDQ0370901.1"/>
    </source>
</evidence>
<dbReference type="AlphaFoldDB" id="A0AAE3W7F4"/>